<comment type="caution">
    <text evidence="2">The sequence shown here is derived from an EMBL/GenBank/DDBJ whole genome shotgun (WGS) entry which is preliminary data.</text>
</comment>
<feature type="compositionally biased region" description="Polar residues" evidence="1">
    <location>
        <begin position="28"/>
        <end position="43"/>
    </location>
</feature>
<dbReference type="AlphaFoldDB" id="A0A8J6DYB7"/>
<evidence type="ECO:0000313" key="3">
    <source>
        <dbReference type="Proteomes" id="UP000717585"/>
    </source>
</evidence>
<feature type="region of interest" description="Disordered" evidence="1">
    <location>
        <begin position="1"/>
        <end position="57"/>
    </location>
</feature>
<feature type="compositionally biased region" description="Basic and acidic residues" evidence="1">
    <location>
        <begin position="44"/>
        <end position="57"/>
    </location>
</feature>
<protein>
    <submittedName>
        <fullName evidence="2">Uncharacterized protein</fullName>
    </submittedName>
</protein>
<gene>
    <name evidence="2" type="ORF">J8273_6803</name>
</gene>
<dbReference type="Proteomes" id="UP000717585">
    <property type="component" value="Unassembled WGS sequence"/>
</dbReference>
<feature type="compositionally biased region" description="Basic and acidic residues" evidence="1">
    <location>
        <begin position="12"/>
        <end position="27"/>
    </location>
</feature>
<sequence>MYSKGTKQGNWYEDRQNGSPFEFHESTTADWRTSYSNDTQITRDSPKPVKRTEEQKERVIQRGLNPVFRQDEAKTDYRTVSMATYTSDSSRIVSEECVSKKVVKEDLPAYLQSCPTHGAGEEKATYYGKASSDVTNASNIEQKLNLPYAHEPSERPPMPVKKPTGFHIWDDEE</sequence>
<evidence type="ECO:0000313" key="2">
    <source>
        <dbReference type="EMBL" id="KAG9391914.1"/>
    </source>
</evidence>
<keyword evidence="3" id="KW-1185">Reference proteome</keyword>
<reference evidence="2" key="1">
    <citation type="submission" date="2021-05" db="EMBL/GenBank/DDBJ databases">
        <title>A free-living protist that lacks canonical eukaryotic 1 DNA replication and segregation systems.</title>
        <authorList>
            <person name="Salas-Leiva D.E."/>
            <person name="Tromer E.C."/>
            <person name="Curtis B.A."/>
            <person name="Jerlstrom-Hultqvist J."/>
            <person name="Kolisko M."/>
            <person name="Yi Z."/>
            <person name="Salas-Leiva J.S."/>
            <person name="Gallot-Lavallee L."/>
            <person name="Kops G.J.P.L."/>
            <person name="Archibald J.M."/>
            <person name="Simpson A.G.B."/>
            <person name="Roger A.J."/>
        </authorList>
    </citation>
    <scope>NUCLEOTIDE SEQUENCE</scope>
    <source>
        <strain evidence="2">BICM</strain>
    </source>
</reference>
<feature type="region of interest" description="Disordered" evidence="1">
    <location>
        <begin position="148"/>
        <end position="173"/>
    </location>
</feature>
<accession>A0A8J6DYB7</accession>
<name>A0A8J6DYB7_9EUKA</name>
<organism evidence="2 3">
    <name type="scientific">Carpediemonas membranifera</name>
    <dbReference type="NCBI Taxonomy" id="201153"/>
    <lineage>
        <taxon>Eukaryota</taxon>
        <taxon>Metamonada</taxon>
        <taxon>Carpediemonas-like organisms</taxon>
        <taxon>Carpediemonas</taxon>
    </lineage>
</organism>
<proteinExistence type="predicted"/>
<dbReference type="EMBL" id="JAHDYR010000045">
    <property type="protein sequence ID" value="KAG9391914.1"/>
    <property type="molecule type" value="Genomic_DNA"/>
</dbReference>
<evidence type="ECO:0000256" key="1">
    <source>
        <dbReference type="SAM" id="MobiDB-lite"/>
    </source>
</evidence>